<dbReference type="InterPro" id="IPR002312">
    <property type="entry name" value="Asp/Asn-tRNA-synth_IIb"/>
</dbReference>
<dbReference type="EMBL" id="LAZR01062824">
    <property type="protein sequence ID" value="KKK60731.1"/>
    <property type="molecule type" value="Genomic_DNA"/>
</dbReference>
<organism evidence="7">
    <name type="scientific">marine sediment metagenome</name>
    <dbReference type="NCBI Taxonomy" id="412755"/>
    <lineage>
        <taxon>unclassified sequences</taxon>
        <taxon>metagenomes</taxon>
        <taxon>ecological metagenomes</taxon>
    </lineage>
</organism>
<keyword evidence="5" id="KW-0030">Aminoacyl-tRNA synthetase</keyword>
<dbReference type="Pfam" id="PF01336">
    <property type="entry name" value="tRNA_anti-codon"/>
    <property type="match status" value="1"/>
</dbReference>
<name>A0A0F8ZLB4_9ZZZZ</name>
<keyword evidence="1" id="KW-0436">Ligase</keyword>
<evidence type="ECO:0000256" key="3">
    <source>
        <dbReference type="ARBA" id="ARBA00022840"/>
    </source>
</evidence>
<dbReference type="InterPro" id="IPR012340">
    <property type="entry name" value="NA-bd_OB-fold"/>
</dbReference>
<evidence type="ECO:0000313" key="7">
    <source>
        <dbReference type="EMBL" id="KKK60731.1"/>
    </source>
</evidence>
<keyword evidence="2" id="KW-0547">Nucleotide-binding</keyword>
<comment type="caution">
    <text evidence="7">The sequence shown here is derived from an EMBL/GenBank/DDBJ whole genome shotgun (WGS) entry which is preliminary data.</text>
</comment>
<dbReference type="Gene3D" id="2.40.50.140">
    <property type="entry name" value="Nucleic acid-binding proteins"/>
    <property type="match status" value="1"/>
</dbReference>
<accession>A0A0F8ZLB4</accession>
<dbReference type="PANTHER" id="PTHR22594:SF5">
    <property type="entry name" value="ASPARTATE--TRNA LIGASE, MITOCHONDRIAL"/>
    <property type="match status" value="1"/>
</dbReference>
<feature type="non-terminal residue" evidence="7">
    <location>
        <position position="309"/>
    </location>
</feature>
<dbReference type="GO" id="GO:0004815">
    <property type="term" value="F:aspartate-tRNA ligase activity"/>
    <property type="evidence" value="ECO:0007669"/>
    <property type="project" value="TreeGrafter"/>
</dbReference>
<feature type="domain" description="Aminoacyl-transfer RNA synthetases class-II family profile" evidence="6">
    <location>
        <begin position="144"/>
        <end position="246"/>
    </location>
</feature>
<reference evidence="7" key="1">
    <citation type="journal article" date="2015" name="Nature">
        <title>Complex archaea that bridge the gap between prokaryotes and eukaryotes.</title>
        <authorList>
            <person name="Spang A."/>
            <person name="Saw J.H."/>
            <person name="Jorgensen S.L."/>
            <person name="Zaremba-Niedzwiedzka K."/>
            <person name="Martijn J."/>
            <person name="Lind A.E."/>
            <person name="van Eijk R."/>
            <person name="Schleper C."/>
            <person name="Guy L."/>
            <person name="Ettema T.J."/>
        </authorList>
    </citation>
    <scope>NUCLEOTIDE SEQUENCE</scope>
</reference>
<dbReference type="PRINTS" id="PR01042">
    <property type="entry name" value="TRNASYNTHASP"/>
</dbReference>
<dbReference type="SUPFAM" id="SSF50249">
    <property type="entry name" value="Nucleic acid-binding proteins"/>
    <property type="match status" value="1"/>
</dbReference>
<sequence>MLKKRSNYAGELRKSHVEQSVTLMGWVFAKRLYKKLAFVDLRDRKGLVQLVFVKKNVDLDLINETPLESVIWINGTVVSRKEANPDLFSGDIEVQVSEYGVINKAEEKLPFAIHEHIDVSEDLRYQYRYLDLRRNKPFHSAILIRHKIYKAIWDIMDNLGFIHVETPNMIASTPEEARDYLIPSRVHQGKFYALPQSPQILKQILMVSGVDKYFQIAKCFRDEDLRSDRQPEFTQLDIEMSFVTKEDVMDTIEKISIYLVKEVNGIEIENNFPILTFEEVMKKFGSDKPDLRWDGFFQTITYQTKKFKA</sequence>
<dbReference type="PANTHER" id="PTHR22594">
    <property type="entry name" value="ASPARTYL/LYSYL-TRNA SYNTHETASE"/>
    <property type="match status" value="1"/>
</dbReference>
<dbReference type="InterPro" id="IPR004365">
    <property type="entry name" value="NA-bd_OB_tRNA"/>
</dbReference>
<dbReference type="GO" id="GO:0006422">
    <property type="term" value="P:aspartyl-tRNA aminoacylation"/>
    <property type="evidence" value="ECO:0007669"/>
    <property type="project" value="TreeGrafter"/>
</dbReference>
<evidence type="ECO:0000256" key="2">
    <source>
        <dbReference type="ARBA" id="ARBA00022741"/>
    </source>
</evidence>
<proteinExistence type="predicted"/>
<dbReference type="CDD" id="cd04317">
    <property type="entry name" value="EcAspRS_like_N"/>
    <property type="match status" value="1"/>
</dbReference>
<dbReference type="InterPro" id="IPR047089">
    <property type="entry name" value="Asp-tRNA-ligase_1_N"/>
</dbReference>
<protein>
    <recommendedName>
        <fullName evidence="6">Aminoacyl-transfer RNA synthetases class-II family profile domain-containing protein</fullName>
    </recommendedName>
</protein>
<keyword evidence="4" id="KW-0648">Protein biosynthesis</keyword>
<evidence type="ECO:0000259" key="6">
    <source>
        <dbReference type="PROSITE" id="PS50862"/>
    </source>
</evidence>
<dbReference type="InterPro" id="IPR045864">
    <property type="entry name" value="aa-tRNA-synth_II/BPL/LPL"/>
</dbReference>
<gene>
    <name evidence="7" type="ORF">LCGC14_3021430</name>
</gene>
<dbReference type="Pfam" id="PF00152">
    <property type="entry name" value="tRNA-synt_2"/>
    <property type="match status" value="1"/>
</dbReference>
<evidence type="ECO:0000256" key="1">
    <source>
        <dbReference type="ARBA" id="ARBA00022598"/>
    </source>
</evidence>
<evidence type="ECO:0000256" key="4">
    <source>
        <dbReference type="ARBA" id="ARBA00022917"/>
    </source>
</evidence>
<dbReference type="Gene3D" id="3.30.930.10">
    <property type="entry name" value="Bira Bifunctional Protein, Domain 2"/>
    <property type="match status" value="1"/>
</dbReference>
<dbReference type="InterPro" id="IPR006195">
    <property type="entry name" value="aa-tRNA-synth_II"/>
</dbReference>
<keyword evidence="3" id="KW-0067">ATP-binding</keyword>
<dbReference type="SUPFAM" id="SSF55681">
    <property type="entry name" value="Class II aaRS and biotin synthetases"/>
    <property type="match status" value="1"/>
</dbReference>
<evidence type="ECO:0000256" key="5">
    <source>
        <dbReference type="ARBA" id="ARBA00023146"/>
    </source>
</evidence>
<dbReference type="PROSITE" id="PS50862">
    <property type="entry name" value="AA_TRNA_LIGASE_II"/>
    <property type="match status" value="1"/>
</dbReference>
<dbReference type="InterPro" id="IPR004364">
    <property type="entry name" value="Aa-tRNA-synt_II"/>
</dbReference>
<dbReference type="GO" id="GO:0005524">
    <property type="term" value="F:ATP binding"/>
    <property type="evidence" value="ECO:0007669"/>
    <property type="project" value="UniProtKB-KW"/>
</dbReference>
<dbReference type="GO" id="GO:0003676">
    <property type="term" value="F:nucleic acid binding"/>
    <property type="evidence" value="ECO:0007669"/>
    <property type="project" value="InterPro"/>
</dbReference>
<dbReference type="AlphaFoldDB" id="A0A0F8ZLB4"/>